<protein>
    <recommendedName>
        <fullName evidence="3">Glutamine--fructose-6-phosphate aminotransferase [isomerizing]</fullName>
        <ecNumber evidence="2">2.6.1.16</ecNumber>
    </recommendedName>
</protein>
<feature type="domain" description="SIS" evidence="10">
    <location>
        <begin position="288"/>
        <end position="429"/>
    </location>
</feature>
<dbReference type="FunFam" id="3.40.50.10490:FF:000001">
    <property type="entry name" value="Glutamine--fructose-6-phosphate aminotransferase [isomerizing]"/>
    <property type="match status" value="1"/>
</dbReference>
<feature type="domain" description="SIS" evidence="10">
    <location>
        <begin position="461"/>
        <end position="598"/>
    </location>
</feature>
<dbReference type="PROSITE" id="PS51464">
    <property type="entry name" value="SIS"/>
    <property type="match status" value="2"/>
</dbReference>
<evidence type="ECO:0000256" key="3">
    <source>
        <dbReference type="ARBA" id="ARBA00016090"/>
    </source>
</evidence>
<dbReference type="GO" id="GO:0006487">
    <property type="term" value="P:protein N-linked glycosylation"/>
    <property type="evidence" value="ECO:0007669"/>
    <property type="project" value="TreeGrafter"/>
</dbReference>
<evidence type="ECO:0000256" key="7">
    <source>
        <dbReference type="ARBA" id="ARBA00022962"/>
    </source>
</evidence>
<dbReference type="InterPro" id="IPR035490">
    <property type="entry name" value="GlmS/FrlB_SIS"/>
</dbReference>
<proteinExistence type="predicted"/>
<evidence type="ECO:0000259" key="9">
    <source>
        <dbReference type="PROSITE" id="PS51278"/>
    </source>
</evidence>
<dbReference type="InterPro" id="IPR035466">
    <property type="entry name" value="GlmS/AgaS_SIS"/>
</dbReference>
<keyword evidence="8" id="KW-1133">Transmembrane helix</keyword>
<accession>K2G4Y3</accession>
<feature type="transmembrane region" description="Helical" evidence="8">
    <location>
        <begin position="406"/>
        <end position="424"/>
    </location>
</feature>
<dbReference type="InterPro" id="IPR029055">
    <property type="entry name" value="Ntn_hydrolases_N"/>
</dbReference>
<dbReference type="Gene3D" id="3.40.50.10490">
    <property type="entry name" value="Glucose-6-phosphate isomerase like protein, domain 1"/>
    <property type="match status" value="2"/>
</dbReference>
<dbReference type="Pfam" id="PF13522">
    <property type="entry name" value="GATase_6"/>
    <property type="match status" value="1"/>
</dbReference>
<dbReference type="PANTHER" id="PTHR10937">
    <property type="entry name" value="GLUCOSAMINE--FRUCTOSE-6-PHOSPHATE AMINOTRANSFERASE, ISOMERIZING"/>
    <property type="match status" value="1"/>
</dbReference>
<dbReference type="GO" id="GO:0006047">
    <property type="term" value="P:UDP-N-acetylglucosamine metabolic process"/>
    <property type="evidence" value="ECO:0007669"/>
    <property type="project" value="TreeGrafter"/>
</dbReference>
<dbReference type="SUPFAM" id="SSF56235">
    <property type="entry name" value="N-terminal nucleophile aminohydrolases (Ntn hydrolases)"/>
    <property type="match status" value="1"/>
</dbReference>
<dbReference type="CDD" id="cd00714">
    <property type="entry name" value="GFAT"/>
    <property type="match status" value="1"/>
</dbReference>
<organism evidence="11">
    <name type="scientific">uncultured bacterium</name>
    <name type="common">gcode 4</name>
    <dbReference type="NCBI Taxonomy" id="1234023"/>
    <lineage>
        <taxon>Bacteria</taxon>
        <taxon>environmental samples</taxon>
    </lineage>
</organism>
<evidence type="ECO:0000256" key="8">
    <source>
        <dbReference type="SAM" id="Phobius"/>
    </source>
</evidence>
<comment type="catalytic activity">
    <reaction evidence="1">
        <text>D-fructose 6-phosphate + L-glutamine = D-glucosamine 6-phosphate + L-glutamate</text>
        <dbReference type="Rhea" id="RHEA:13237"/>
        <dbReference type="ChEBI" id="CHEBI:29985"/>
        <dbReference type="ChEBI" id="CHEBI:58359"/>
        <dbReference type="ChEBI" id="CHEBI:58725"/>
        <dbReference type="ChEBI" id="CHEBI:61527"/>
        <dbReference type="EC" id="2.6.1.16"/>
    </reaction>
</comment>
<evidence type="ECO:0000256" key="6">
    <source>
        <dbReference type="ARBA" id="ARBA00022737"/>
    </source>
</evidence>
<dbReference type="PANTHER" id="PTHR10937:SF0">
    <property type="entry name" value="GLUTAMINE--FRUCTOSE-6-PHOSPHATE TRANSAMINASE (ISOMERIZING)"/>
    <property type="match status" value="1"/>
</dbReference>
<dbReference type="NCBIfam" id="TIGR01135">
    <property type="entry name" value="glmS"/>
    <property type="match status" value="1"/>
</dbReference>
<dbReference type="SUPFAM" id="SSF53697">
    <property type="entry name" value="SIS domain"/>
    <property type="match status" value="1"/>
</dbReference>
<dbReference type="EMBL" id="AMFJ01000007">
    <property type="protein sequence ID" value="EKE30323.1"/>
    <property type="molecule type" value="Genomic_DNA"/>
</dbReference>
<keyword evidence="5 11" id="KW-0808">Transferase</keyword>
<dbReference type="AlphaFoldDB" id="K2G4Y3"/>
<dbReference type="CDD" id="cd05009">
    <property type="entry name" value="SIS_GlmS_GlmD_2"/>
    <property type="match status" value="1"/>
</dbReference>
<sequence length="608" mass="71933">MCGIFWYIGKEQNASKVLLDWLQKLEYRWYDSAWMAVWNDDEDIKVIKAVGKVSSLAEKRALALKETDKFTYWIAHTRWATHGWVTESNCHPHYDDNSRVKLVHNWIIENYKELKDELIAKWYKFYWDTDSEVAAKYIDDNWQWTLLKTVEYVLPKFEWAYAFLFISRENPNEIVWVKYWSPLVFGYSDKTNEFYFSSDTQALAWYADELIYLDDWELVYVAHWDYIIKSQGKLIVKSIEKIDVESLQSDKWSFAHFMLKEIHEQPAVLSEVFRWRVDFDNSTLNSSAFQDLDKYTFKKVVFIACWTSYHAWWLGSLFVEDLASMDARVEVASEFEYKNVTIDQETLYVFISQSGETADSIEPLKYIKSQWGKTFWIVNVVWSTISRLTDFWLFTRAWTEVGVASTKAFVAQIATILLLALYFWDKKWLNRQKYKQIINELKNLPRIIQEVILTSESIKVVANEMSKYKQFFFLWRHLELPIAFEASLKFKEISYLNSQALPTGELKHWSLALIENEFPCVMFVPKNFLLEKNLSSIQEIKARKWKVLAISDTHIPTADWMIWIPQVIDTLQPFALIVAGQLLAYHTANILGHEIDRPRNLAKSVTVK</sequence>
<dbReference type="NCBIfam" id="NF001484">
    <property type="entry name" value="PRK00331.1"/>
    <property type="match status" value="1"/>
</dbReference>
<gene>
    <name evidence="11" type="ORF">ACD_2C00007G0005</name>
</gene>
<dbReference type="GO" id="GO:0004360">
    <property type="term" value="F:glutamine-fructose-6-phosphate transaminase (isomerizing) activity"/>
    <property type="evidence" value="ECO:0007669"/>
    <property type="project" value="UniProtKB-EC"/>
</dbReference>
<keyword evidence="7" id="KW-0315">Glutamine amidotransferase</keyword>
<evidence type="ECO:0000256" key="1">
    <source>
        <dbReference type="ARBA" id="ARBA00001031"/>
    </source>
</evidence>
<dbReference type="EC" id="2.6.1.16" evidence="2"/>
<evidence type="ECO:0000256" key="2">
    <source>
        <dbReference type="ARBA" id="ARBA00012916"/>
    </source>
</evidence>
<evidence type="ECO:0000313" key="11">
    <source>
        <dbReference type="EMBL" id="EKE30323.1"/>
    </source>
</evidence>
<comment type="caution">
    <text evidence="11">The sequence shown here is derived from an EMBL/GenBank/DDBJ whole genome shotgun (WGS) entry which is preliminary data.</text>
</comment>
<evidence type="ECO:0000256" key="5">
    <source>
        <dbReference type="ARBA" id="ARBA00022679"/>
    </source>
</evidence>
<name>K2G4Y3_9BACT</name>
<keyword evidence="8" id="KW-0472">Membrane</keyword>
<evidence type="ECO:0000259" key="10">
    <source>
        <dbReference type="PROSITE" id="PS51464"/>
    </source>
</evidence>
<dbReference type="GO" id="GO:0097367">
    <property type="term" value="F:carbohydrate derivative binding"/>
    <property type="evidence" value="ECO:0007669"/>
    <property type="project" value="InterPro"/>
</dbReference>
<dbReference type="InterPro" id="IPR001347">
    <property type="entry name" value="SIS_dom"/>
</dbReference>
<feature type="domain" description="Glutamine amidotransferase type-2" evidence="9">
    <location>
        <begin position="2"/>
        <end position="224"/>
    </location>
</feature>
<dbReference type="PROSITE" id="PS51278">
    <property type="entry name" value="GATASE_TYPE_2"/>
    <property type="match status" value="1"/>
</dbReference>
<dbReference type="Gene3D" id="3.60.20.10">
    <property type="entry name" value="Glutamine Phosphoribosylpyrophosphate, subunit 1, domain 1"/>
    <property type="match status" value="1"/>
</dbReference>
<dbReference type="GO" id="GO:0006002">
    <property type="term" value="P:fructose 6-phosphate metabolic process"/>
    <property type="evidence" value="ECO:0007669"/>
    <property type="project" value="TreeGrafter"/>
</dbReference>
<keyword evidence="4 11" id="KW-0032">Aminotransferase</keyword>
<dbReference type="InterPro" id="IPR046348">
    <property type="entry name" value="SIS_dom_sf"/>
</dbReference>
<keyword evidence="6" id="KW-0677">Repeat</keyword>
<evidence type="ECO:0000256" key="4">
    <source>
        <dbReference type="ARBA" id="ARBA00022576"/>
    </source>
</evidence>
<dbReference type="CDD" id="cd05008">
    <property type="entry name" value="SIS_GlmS_GlmD_1"/>
    <property type="match status" value="1"/>
</dbReference>
<dbReference type="InterPro" id="IPR017932">
    <property type="entry name" value="GATase_2_dom"/>
</dbReference>
<dbReference type="InterPro" id="IPR047084">
    <property type="entry name" value="GFAT_N"/>
</dbReference>
<dbReference type="InterPro" id="IPR005855">
    <property type="entry name" value="GFAT"/>
</dbReference>
<reference evidence="11" key="1">
    <citation type="journal article" date="2012" name="Science">
        <title>Fermentation, hydrogen, and sulfur metabolism in multiple uncultivated bacterial phyla.</title>
        <authorList>
            <person name="Wrighton K.C."/>
            <person name="Thomas B.C."/>
            <person name="Sharon I."/>
            <person name="Miller C.S."/>
            <person name="Castelle C.J."/>
            <person name="VerBerkmoes N.C."/>
            <person name="Wilkins M.J."/>
            <person name="Hettich R.L."/>
            <person name="Lipton M.S."/>
            <person name="Williams K.H."/>
            <person name="Long P.E."/>
            <person name="Banfield J.F."/>
        </authorList>
    </citation>
    <scope>NUCLEOTIDE SEQUENCE [LARGE SCALE GENOMIC DNA]</scope>
</reference>
<dbReference type="Pfam" id="PF01380">
    <property type="entry name" value="SIS"/>
    <property type="match status" value="1"/>
</dbReference>
<keyword evidence="8" id="KW-0812">Transmembrane</keyword>